<proteinExistence type="predicted"/>
<sequence length="1114" mass="122209">MSDIHDEDKARVQEAFRELKPTCVALLGKSLLSPASTPTVLSLLSTLQDTLTTLLHTPHILTPSLISYVFFPLSTILRRNPSSAIPDQVLERVLRCVSLLWEEWYWVCEPTAGEWEQCWMLGGSVLLGLGDEKGEKGKGRARDDETKDAAVRLLLALLRERDLDTSRHDTTTTERAAEFRSLALSKHLPLLGQTLSSLLDTSLSPFALLQVHSLELLRVLLTQYFDASHVPSFLPGVVSSCCKVALGRAKTAHQRGEVVQLALGTLGQAVFRGIGDDACRAAGLIRSVSSLDDLLDLVNSEEGKLTDGAPLPEDTQRRFFTVPRSQAWYRATSSQLLIALNSLNPLLSHPSVHALEGLASLHALLLDGCSESLPDIVPLMISTLLSLSVSPYPDVSDPAKRALIKSLSTSTVAVSHLLRITSSNLSSLPRYIPSGMDSQIQTASRQITAAAQLALQPELIHLANGVAQLLGPNGGIEKWGLSLLHALQFVLPAVAPYTNTSRLLESTAGDLPQFPEFELRNVSSHQTIRSLEELFRSLGRAGGEEGLFAVEWFVAVGKRRTAVGVAGLWLAGRLLEGIAGVQLGSETGEAKPGKRLSKFCKWLARGVAELWDTDADEDEEGVPPTTTEEDALLPIERRSGINQIQKLLDFRNDSREGSKPSRNAKHSVQPIHASLSLQLLALASQVLTSGFRALFLQVLYPVLHSLVSAMPTVSATSMCTLQVIAHSTSYASPANMLLSNFDYALDAVSHRLTRTRLDLQATSVLIVLVRVVGKDVVEKAGDVIEECFDRLDEFHGYSVLVEGLMSVLGEVISVLESEAAPAAEQTTSPDDEEPRDFAAFVHWYQHQDDPAAAPETEDFGPTPQEPWTNPEKEDEKPPEDEEIQASPAQALGKEIVAKSMYFLTHGSPLIRARVLHMLCDATSLLREGDLLPYVHSAWPYILNRLEDAEPFVQLEAATLVGALVRRAEEFMSGRIWDDVWPRFGRLLRRLAAADTSSAMARRLNGAVGTDSAYSTSHRLYRAILRTLRGAVVHVRVRDPQGWEVGLLCRRFLRRETQPELQALARELFVALGRKNADAVWLLLVGTVGGDGLPRWLWEPKWAMAENVRSILQSI</sequence>
<dbReference type="STRING" id="1353952.A0A165K303"/>
<dbReference type="Pfam" id="PF21547">
    <property type="entry name" value="TTI1"/>
    <property type="match status" value="1"/>
</dbReference>
<keyword evidence="5" id="KW-1185">Reference proteome</keyword>
<protein>
    <recommendedName>
        <fullName evidence="6">ARM repeat-containing protein</fullName>
    </recommendedName>
</protein>
<feature type="domain" description="TTI1 N-terminal TPR" evidence="2">
    <location>
        <begin position="16"/>
        <end position="389"/>
    </location>
</feature>
<accession>A0A165K303</accession>
<evidence type="ECO:0000259" key="3">
    <source>
        <dbReference type="Pfam" id="PF24181"/>
    </source>
</evidence>
<evidence type="ECO:0000256" key="1">
    <source>
        <dbReference type="SAM" id="MobiDB-lite"/>
    </source>
</evidence>
<dbReference type="InterPro" id="IPR052587">
    <property type="entry name" value="TELO2-interacting_protein_1"/>
</dbReference>
<dbReference type="Pfam" id="PF24181">
    <property type="entry name" value="TPR_TTI1_C"/>
    <property type="match status" value="1"/>
</dbReference>
<dbReference type="OrthoDB" id="49511at2759"/>
<dbReference type="InParanoid" id="A0A165K303"/>
<evidence type="ECO:0000259" key="2">
    <source>
        <dbReference type="Pfam" id="PF24173"/>
    </source>
</evidence>
<dbReference type="InterPro" id="IPR011989">
    <property type="entry name" value="ARM-like"/>
</dbReference>
<organism evidence="4 5">
    <name type="scientific">Calocera cornea HHB12733</name>
    <dbReference type="NCBI Taxonomy" id="1353952"/>
    <lineage>
        <taxon>Eukaryota</taxon>
        <taxon>Fungi</taxon>
        <taxon>Dikarya</taxon>
        <taxon>Basidiomycota</taxon>
        <taxon>Agaricomycotina</taxon>
        <taxon>Dacrymycetes</taxon>
        <taxon>Dacrymycetales</taxon>
        <taxon>Dacrymycetaceae</taxon>
        <taxon>Calocera</taxon>
    </lineage>
</organism>
<evidence type="ECO:0008006" key="6">
    <source>
        <dbReference type="Google" id="ProtNLM"/>
    </source>
</evidence>
<dbReference type="InterPro" id="IPR016024">
    <property type="entry name" value="ARM-type_fold"/>
</dbReference>
<dbReference type="AlphaFoldDB" id="A0A165K303"/>
<dbReference type="PANTHER" id="PTHR18460:SF3">
    <property type="entry name" value="TELO2-INTERACTING PROTEIN 1 HOMOLOG"/>
    <property type="match status" value="1"/>
</dbReference>
<dbReference type="Pfam" id="PF24173">
    <property type="entry name" value="TPR_TTI1_N"/>
    <property type="match status" value="1"/>
</dbReference>
<dbReference type="InterPro" id="IPR057566">
    <property type="entry name" value="TPR_TTI1_N"/>
</dbReference>
<dbReference type="Gene3D" id="1.25.10.10">
    <property type="entry name" value="Leucine-rich Repeat Variant"/>
    <property type="match status" value="1"/>
</dbReference>
<gene>
    <name evidence="4" type="ORF">CALCODRAFT_513889</name>
</gene>
<dbReference type="EMBL" id="KV423915">
    <property type="protein sequence ID" value="KZT62601.1"/>
    <property type="molecule type" value="Genomic_DNA"/>
</dbReference>
<dbReference type="SUPFAM" id="SSF48371">
    <property type="entry name" value="ARM repeat"/>
    <property type="match status" value="1"/>
</dbReference>
<feature type="domain" description="TTI1 C-terminal TPR" evidence="3">
    <location>
        <begin position="807"/>
        <end position="1080"/>
    </location>
</feature>
<dbReference type="InterPro" id="IPR057567">
    <property type="entry name" value="TPR_TTI1_C"/>
</dbReference>
<feature type="region of interest" description="Disordered" evidence="1">
    <location>
        <begin position="851"/>
        <end position="884"/>
    </location>
</feature>
<dbReference type="FunCoup" id="A0A165K303">
    <property type="interactions" value="514"/>
</dbReference>
<dbReference type="InterPro" id="IPR049362">
    <property type="entry name" value="TTI1_rpt"/>
</dbReference>
<reference evidence="4 5" key="1">
    <citation type="journal article" date="2016" name="Mol. Biol. Evol.">
        <title>Comparative Genomics of Early-Diverging Mushroom-Forming Fungi Provides Insights into the Origins of Lignocellulose Decay Capabilities.</title>
        <authorList>
            <person name="Nagy L.G."/>
            <person name="Riley R."/>
            <person name="Tritt A."/>
            <person name="Adam C."/>
            <person name="Daum C."/>
            <person name="Floudas D."/>
            <person name="Sun H."/>
            <person name="Yadav J.S."/>
            <person name="Pangilinan J."/>
            <person name="Larsson K.H."/>
            <person name="Matsuura K."/>
            <person name="Barry K."/>
            <person name="Labutti K."/>
            <person name="Kuo R."/>
            <person name="Ohm R.A."/>
            <person name="Bhattacharya S.S."/>
            <person name="Shirouzu T."/>
            <person name="Yoshinaga Y."/>
            <person name="Martin F.M."/>
            <person name="Grigoriev I.V."/>
            <person name="Hibbett D.S."/>
        </authorList>
    </citation>
    <scope>NUCLEOTIDE SEQUENCE [LARGE SCALE GENOMIC DNA]</scope>
    <source>
        <strain evidence="4 5">HHB12733</strain>
    </source>
</reference>
<dbReference type="PANTHER" id="PTHR18460">
    <property type="entry name" value="TEL2 INTERACTING PROTEIN 1 TTI1 FAMILY MEMBER"/>
    <property type="match status" value="1"/>
</dbReference>
<dbReference type="GO" id="GO:0005737">
    <property type="term" value="C:cytoplasm"/>
    <property type="evidence" value="ECO:0007669"/>
    <property type="project" value="TreeGrafter"/>
</dbReference>
<name>A0A165K303_9BASI</name>
<evidence type="ECO:0000313" key="4">
    <source>
        <dbReference type="EMBL" id="KZT62601.1"/>
    </source>
</evidence>
<dbReference type="Proteomes" id="UP000076842">
    <property type="component" value="Unassembled WGS sequence"/>
</dbReference>
<evidence type="ECO:0000313" key="5">
    <source>
        <dbReference type="Proteomes" id="UP000076842"/>
    </source>
</evidence>